<sequence>MTIRRMTMNSIIARNHRLLTSTLRNQTQSQSPSSSFLLRKSNPSPCIRNLHSACYRDDFSARYKFSPPANWGIQIVPEKKAYLVERFGKYWKTLDSGIHLLIPLVDRIAYVHSLKEEAIPIPDQYAITKDNVSILIDGVLYVKIVDPILASYGVENPIFAIIQLAQTTMRSELGKITLDKTFEGRDTLNENIVKSIDDAAIDWGLKCLRYEIRDISPSSGVRAAMEMQAEAERRKRAQVLESEGKRLANINIADGKKASVILESEAAMMDQVNRAKGEAEAILAKAQATAKGIEVLSDTIKASGGVESSRVVNLSLQAASLRIAEQYIEAFGNIAQQATTLMLPSTAENPSSMMAQAMTIYKSLVGNDLRNRPSSVSQSRSTYDDIGDGSNKQAEYRSPASDESTVTSPNAFSVKLSGKRARYKTHPRCDDARESDVMYHQRHQGIKPTTPESEIEAILENPLEEFWEYGADDITELSSPCSRARS</sequence>
<dbReference type="PANTHER" id="PTHR43327:SF10">
    <property type="entry name" value="STOMATIN-LIKE PROTEIN 2, MITOCHONDRIAL"/>
    <property type="match status" value="1"/>
</dbReference>
<dbReference type="OrthoDB" id="434619at2759"/>
<dbReference type="PRINTS" id="PR00721">
    <property type="entry name" value="STOMATIN"/>
</dbReference>
<evidence type="ECO:0000256" key="4">
    <source>
        <dbReference type="SAM" id="MobiDB-lite"/>
    </source>
</evidence>
<dbReference type="InterPro" id="IPR032435">
    <property type="entry name" value="STML2-like_C"/>
</dbReference>
<dbReference type="GO" id="GO:0007005">
    <property type="term" value="P:mitochondrion organization"/>
    <property type="evidence" value="ECO:0007669"/>
    <property type="project" value="TreeGrafter"/>
</dbReference>
<evidence type="ECO:0000259" key="5">
    <source>
        <dbReference type="SMART" id="SM00244"/>
    </source>
</evidence>
<evidence type="ECO:0000256" key="3">
    <source>
        <dbReference type="ARBA" id="ARBA00023128"/>
    </source>
</evidence>
<comment type="caution">
    <text evidence="6">The sequence shown here is derived from an EMBL/GenBank/DDBJ whole genome shotgun (WGS) entry which is preliminary data.</text>
</comment>
<reference evidence="6 7" key="1">
    <citation type="journal article" date="2019" name="Nat. Plants">
        <title>Stout camphor tree genome fills gaps in understanding of flowering plant genome evolution.</title>
        <authorList>
            <person name="Chaw S.M."/>
            <person name="Liu Y.C."/>
            <person name="Wu Y.W."/>
            <person name="Wang H.Y."/>
            <person name="Lin C.I."/>
            <person name="Wu C.S."/>
            <person name="Ke H.M."/>
            <person name="Chang L.Y."/>
            <person name="Hsu C.Y."/>
            <person name="Yang H.T."/>
            <person name="Sudianto E."/>
            <person name="Hsu M.H."/>
            <person name="Wu K.P."/>
            <person name="Wang L.N."/>
            <person name="Leebens-Mack J.H."/>
            <person name="Tsai I.J."/>
        </authorList>
    </citation>
    <scope>NUCLEOTIDE SEQUENCE [LARGE SCALE GENOMIC DNA]</scope>
    <source>
        <strain evidence="7">cv. Chaw 1501</strain>
        <tissue evidence="6">Young leaves</tissue>
    </source>
</reference>
<dbReference type="SMART" id="SM00244">
    <property type="entry name" value="PHB"/>
    <property type="match status" value="1"/>
</dbReference>
<dbReference type="InterPro" id="IPR050710">
    <property type="entry name" value="Band7/mec-2_domain"/>
</dbReference>
<name>A0A3S3PA93_9MAGN</name>
<dbReference type="GO" id="GO:0005739">
    <property type="term" value="C:mitochondrion"/>
    <property type="evidence" value="ECO:0007669"/>
    <property type="project" value="UniProtKB-SubCell"/>
</dbReference>
<keyword evidence="7" id="KW-1185">Reference proteome</keyword>
<accession>A0A3S3PA93</accession>
<dbReference type="GO" id="GO:0098552">
    <property type="term" value="C:side of membrane"/>
    <property type="evidence" value="ECO:0007669"/>
    <property type="project" value="UniProtKB-ARBA"/>
</dbReference>
<dbReference type="AlphaFoldDB" id="A0A3S3PA93"/>
<comment type="subcellular location">
    <subcellularLocation>
        <location evidence="1">Mitochondrion</location>
    </subcellularLocation>
</comment>
<gene>
    <name evidence="6" type="ORF">CKAN_01544800</name>
</gene>
<evidence type="ECO:0000313" key="6">
    <source>
        <dbReference type="EMBL" id="RWR86544.1"/>
    </source>
</evidence>
<feature type="compositionally biased region" description="Polar residues" evidence="4">
    <location>
        <begin position="401"/>
        <end position="410"/>
    </location>
</feature>
<keyword evidence="3" id="KW-0496">Mitochondrion</keyword>
<dbReference type="InterPro" id="IPR036013">
    <property type="entry name" value="Band_7/SPFH_dom_sf"/>
</dbReference>
<dbReference type="Pfam" id="PF01145">
    <property type="entry name" value="Band_7"/>
    <property type="match status" value="1"/>
</dbReference>
<dbReference type="SUPFAM" id="SSF117892">
    <property type="entry name" value="Band 7/SPFH domain"/>
    <property type="match status" value="1"/>
</dbReference>
<organism evidence="6 7">
    <name type="scientific">Cinnamomum micranthum f. kanehirae</name>
    <dbReference type="NCBI Taxonomy" id="337451"/>
    <lineage>
        <taxon>Eukaryota</taxon>
        <taxon>Viridiplantae</taxon>
        <taxon>Streptophyta</taxon>
        <taxon>Embryophyta</taxon>
        <taxon>Tracheophyta</taxon>
        <taxon>Spermatophyta</taxon>
        <taxon>Magnoliopsida</taxon>
        <taxon>Magnoliidae</taxon>
        <taxon>Laurales</taxon>
        <taxon>Lauraceae</taxon>
        <taxon>Cinnamomum</taxon>
    </lineage>
</organism>
<dbReference type="Gene3D" id="3.30.479.30">
    <property type="entry name" value="Band 7 domain"/>
    <property type="match status" value="1"/>
</dbReference>
<dbReference type="InterPro" id="IPR001972">
    <property type="entry name" value="Stomatin_HflK_fam"/>
</dbReference>
<comment type="similarity">
    <text evidence="2">Belongs to the band 7/mec-2 family.</text>
</comment>
<evidence type="ECO:0000256" key="2">
    <source>
        <dbReference type="ARBA" id="ARBA00008164"/>
    </source>
</evidence>
<feature type="region of interest" description="Disordered" evidence="4">
    <location>
        <begin position="369"/>
        <end position="410"/>
    </location>
</feature>
<dbReference type="Proteomes" id="UP000283530">
    <property type="component" value="Unassembled WGS sequence"/>
</dbReference>
<proteinExistence type="inferred from homology"/>
<dbReference type="GO" id="GO:0005886">
    <property type="term" value="C:plasma membrane"/>
    <property type="evidence" value="ECO:0007669"/>
    <property type="project" value="UniProtKB-ARBA"/>
</dbReference>
<feature type="domain" description="Band 7" evidence="5">
    <location>
        <begin position="71"/>
        <end position="229"/>
    </location>
</feature>
<protein>
    <submittedName>
        <fullName evidence="6">Stomatin-like protein 2, mitochondrial</fullName>
    </submittedName>
</protein>
<dbReference type="PANTHER" id="PTHR43327">
    <property type="entry name" value="STOMATIN-LIKE PROTEIN 2, MITOCHONDRIAL"/>
    <property type="match status" value="1"/>
</dbReference>
<dbReference type="STRING" id="337451.A0A3S3PA93"/>
<evidence type="ECO:0000256" key="1">
    <source>
        <dbReference type="ARBA" id="ARBA00004173"/>
    </source>
</evidence>
<dbReference type="FunFam" id="3.30.479.30:FF:000004">
    <property type="entry name" value="Putative membrane protease family, stomatin"/>
    <property type="match status" value="1"/>
</dbReference>
<feature type="compositionally biased region" description="Polar residues" evidence="4">
    <location>
        <begin position="372"/>
        <end position="381"/>
    </location>
</feature>
<evidence type="ECO:0000313" key="7">
    <source>
        <dbReference type="Proteomes" id="UP000283530"/>
    </source>
</evidence>
<dbReference type="CDD" id="cd08829">
    <property type="entry name" value="SPFH_paraslipin"/>
    <property type="match status" value="1"/>
</dbReference>
<dbReference type="EMBL" id="QPKB01000006">
    <property type="protein sequence ID" value="RWR86544.1"/>
    <property type="molecule type" value="Genomic_DNA"/>
</dbReference>
<dbReference type="InterPro" id="IPR001107">
    <property type="entry name" value="Band_7"/>
</dbReference>
<dbReference type="Pfam" id="PF16200">
    <property type="entry name" value="Band_7_C"/>
    <property type="match status" value="1"/>
</dbReference>